<feature type="transmembrane region" description="Helical" evidence="2">
    <location>
        <begin position="38"/>
        <end position="56"/>
    </location>
</feature>
<keyword evidence="2" id="KW-0812">Transmembrane</keyword>
<evidence type="ECO:0000256" key="2">
    <source>
        <dbReference type="SAM" id="Phobius"/>
    </source>
</evidence>
<proteinExistence type="predicted"/>
<dbReference type="Proteomes" id="UP001057381">
    <property type="component" value="Chromosome"/>
</dbReference>
<evidence type="ECO:0000256" key="1">
    <source>
        <dbReference type="SAM" id="MobiDB-lite"/>
    </source>
</evidence>
<name>A0A9Q9BP19_9STAP</name>
<evidence type="ECO:0000313" key="4">
    <source>
        <dbReference type="Proteomes" id="UP001057381"/>
    </source>
</evidence>
<dbReference type="KEGG" id="mequ:KFV11_05795"/>
<dbReference type="EMBL" id="CP073809">
    <property type="protein sequence ID" value="UTH12799.1"/>
    <property type="molecule type" value="Genomic_DNA"/>
</dbReference>
<feature type="compositionally biased region" description="Polar residues" evidence="1">
    <location>
        <begin position="18"/>
        <end position="28"/>
    </location>
</feature>
<keyword evidence="2" id="KW-0472">Membrane</keyword>
<feature type="compositionally biased region" description="Basic and acidic residues" evidence="1">
    <location>
        <begin position="1"/>
        <end position="17"/>
    </location>
</feature>
<sequence length="57" mass="6157">MKSTIDDKERLSYKESKTNPLTDPLNNGAGNLLDTKSTGILLVIVLIGSLLGWLIVS</sequence>
<organism evidence="3 4">
    <name type="scientific">Macrococcus equipercicus</name>
    <dbReference type="NCBI Taxonomy" id="69967"/>
    <lineage>
        <taxon>Bacteria</taxon>
        <taxon>Bacillati</taxon>
        <taxon>Bacillota</taxon>
        <taxon>Bacilli</taxon>
        <taxon>Bacillales</taxon>
        <taxon>Staphylococcaceae</taxon>
        <taxon>Macrococcus</taxon>
    </lineage>
</organism>
<evidence type="ECO:0000313" key="3">
    <source>
        <dbReference type="EMBL" id="UTH12799.1"/>
    </source>
</evidence>
<protein>
    <submittedName>
        <fullName evidence="3">Uncharacterized protein</fullName>
    </submittedName>
</protein>
<accession>A0A9Q9BP19</accession>
<keyword evidence="2" id="KW-1133">Transmembrane helix</keyword>
<dbReference type="AlphaFoldDB" id="A0A9Q9BP19"/>
<gene>
    <name evidence="3" type="ORF">KFV11_05795</name>
</gene>
<dbReference type="RefSeq" id="WP_170234534.1">
    <property type="nucleotide sequence ID" value="NZ_CP073809.1"/>
</dbReference>
<reference evidence="3" key="1">
    <citation type="submission" date="2021-04" db="EMBL/GenBank/DDBJ databases">
        <title>Complete Genome Sequences of Macrococcus spp. from dog and cattle.</title>
        <authorList>
            <person name="Schwendener S."/>
            <person name="Perreten V."/>
        </authorList>
    </citation>
    <scope>NUCLEOTIDE SEQUENCE</scope>
    <source>
        <strain evidence="3">Epi0143-OL</strain>
    </source>
</reference>
<feature type="region of interest" description="Disordered" evidence="1">
    <location>
        <begin position="1"/>
        <end position="28"/>
    </location>
</feature>